<dbReference type="Proteomes" id="UP000199017">
    <property type="component" value="Unassembled WGS sequence"/>
</dbReference>
<name>A0A1G8CWN7_9BACI</name>
<dbReference type="CDD" id="cd02976">
    <property type="entry name" value="NrdH"/>
    <property type="match status" value="1"/>
</dbReference>
<dbReference type="Pfam" id="PF00462">
    <property type="entry name" value="Glutaredoxin"/>
    <property type="match status" value="1"/>
</dbReference>
<dbReference type="Gene3D" id="3.40.30.10">
    <property type="entry name" value="Glutaredoxin"/>
    <property type="match status" value="1"/>
</dbReference>
<proteinExistence type="predicted"/>
<dbReference type="EMBL" id="FNDU01000001">
    <property type="protein sequence ID" value="SDH49918.1"/>
    <property type="molecule type" value="Genomic_DNA"/>
</dbReference>
<evidence type="ECO:0000313" key="2">
    <source>
        <dbReference type="EMBL" id="SDH49918.1"/>
    </source>
</evidence>
<evidence type="ECO:0000313" key="3">
    <source>
        <dbReference type="Proteomes" id="UP000199017"/>
    </source>
</evidence>
<gene>
    <name evidence="2" type="ORF">SAMN05216352_101474</name>
</gene>
<dbReference type="RefSeq" id="WP_091580309.1">
    <property type="nucleotide sequence ID" value="NZ_FNDU01000001.1"/>
</dbReference>
<dbReference type="PROSITE" id="PS51354">
    <property type="entry name" value="GLUTAREDOXIN_2"/>
    <property type="match status" value="1"/>
</dbReference>
<dbReference type="AlphaFoldDB" id="A0A1G8CWN7"/>
<sequence length="76" mass="9237">MILYTLPGCEKCKKVKEYLTEKEIPFSEINILTNKEVIKTIQQNMEEVYAPILYYKNQYYDGCEVFRWRFLNEIND</sequence>
<organism evidence="2 3">
    <name type="scientific">Alteribacillus bidgolensis</name>
    <dbReference type="NCBI Taxonomy" id="930129"/>
    <lineage>
        <taxon>Bacteria</taxon>
        <taxon>Bacillati</taxon>
        <taxon>Bacillota</taxon>
        <taxon>Bacilli</taxon>
        <taxon>Bacillales</taxon>
        <taxon>Bacillaceae</taxon>
        <taxon>Alteribacillus</taxon>
    </lineage>
</organism>
<dbReference type="SUPFAM" id="SSF52833">
    <property type="entry name" value="Thioredoxin-like"/>
    <property type="match status" value="1"/>
</dbReference>
<reference evidence="2 3" key="1">
    <citation type="submission" date="2016-10" db="EMBL/GenBank/DDBJ databases">
        <authorList>
            <person name="de Groot N.N."/>
        </authorList>
    </citation>
    <scope>NUCLEOTIDE SEQUENCE [LARGE SCALE GENOMIC DNA]</scope>
    <source>
        <strain evidence="3">P4B,CCM 7963,CECT 7998,DSM 25260,IBRC-M 10614,KCTC 13821</strain>
    </source>
</reference>
<evidence type="ECO:0000259" key="1">
    <source>
        <dbReference type="Pfam" id="PF00462"/>
    </source>
</evidence>
<accession>A0A1G8CWN7</accession>
<dbReference type="STRING" id="930129.SAMN05216352_101474"/>
<keyword evidence="3" id="KW-1185">Reference proteome</keyword>
<dbReference type="InterPro" id="IPR002109">
    <property type="entry name" value="Glutaredoxin"/>
</dbReference>
<feature type="domain" description="Glutaredoxin" evidence="1">
    <location>
        <begin position="2"/>
        <end position="58"/>
    </location>
</feature>
<dbReference type="InterPro" id="IPR036249">
    <property type="entry name" value="Thioredoxin-like_sf"/>
</dbReference>
<protein>
    <submittedName>
        <fullName evidence="2">Glutaredoxin</fullName>
    </submittedName>
</protein>
<dbReference type="OrthoDB" id="2943861at2"/>